<name>A0A3G3BYH5_9CAUD</name>
<organism evidence="1 2">
    <name type="scientific">Klebsiella phage Pylas</name>
    <dbReference type="NCBI Taxonomy" id="2419682"/>
    <lineage>
        <taxon>Viruses</taxon>
        <taxon>Duplodnaviria</taxon>
        <taxon>Heunggongvirae</taxon>
        <taxon>Uroviricota</taxon>
        <taxon>Caudoviricetes</taxon>
        <taxon>Schitoviridae</taxon>
        <taxon>Humphriesvirinae</taxon>
        <taxon>Pylasvirus</taxon>
        <taxon>Pylasvirus pylas</taxon>
    </lineage>
</organism>
<keyword evidence="2" id="KW-1185">Reference proteome</keyword>
<gene>
    <name evidence="1" type="ORF">Pylas_020</name>
</gene>
<reference evidence="2" key="1">
    <citation type="submission" date="2018-09" db="EMBL/GenBank/DDBJ databases">
        <title>Complete genome of Klebsiella pneumoniae phage Pylas.</title>
        <authorList>
            <person name="Powell J.E."/>
            <person name="Lessor L."/>
            <person name="O'Leary C.J."/>
            <person name="Liu M."/>
        </authorList>
    </citation>
    <scope>NUCLEOTIDE SEQUENCE [LARGE SCALE GENOMIC DNA]</scope>
</reference>
<dbReference type="InterPro" id="IPR016177">
    <property type="entry name" value="DNA-bd_dom_sf"/>
</dbReference>
<keyword evidence="1" id="KW-0255">Endonuclease</keyword>
<dbReference type="GO" id="GO:0003700">
    <property type="term" value="F:DNA-binding transcription factor activity"/>
    <property type="evidence" value="ECO:0007669"/>
    <property type="project" value="InterPro"/>
</dbReference>
<keyword evidence="1" id="KW-0540">Nuclease</keyword>
<dbReference type="SUPFAM" id="SSF54060">
    <property type="entry name" value="His-Me finger endonucleases"/>
    <property type="match status" value="1"/>
</dbReference>
<keyword evidence="1" id="KW-0378">Hydrolase</keyword>
<dbReference type="InterPro" id="IPR044925">
    <property type="entry name" value="His-Me_finger_sf"/>
</dbReference>
<dbReference type="Gene3D" id="3.30.730.10">
    <property type="entry name" value="AP2/ERF domain"/>
    <property type="match status" value="1"/>
</dbReference>
<evidence type="ECO:0000313" key="1">
    <source>
        <dbReference type="EMBL" id="AYP69274.1"/>
    </source>
</evidence>
<dbReference type="Proteomes" id="UP000278488">
    <property type="component" value="Segment"/>
</dbReference>
<protein>
    <submittedName>
        <fullName evidence="1">HNH endonuclease</fullName>
    </submittedName>
</protein>
<evidence type="ECO:0000313" key="2">
    <source>
        <dbReference type="Proteomes" id="UP000278488"/>
    </source>
</evidence>
<dbReference type="GO" id="GO:0004519">
    <property type="term" value="F:endonuclease activity"/>
    <property type="evidence" value="ECO:0007669"/>
    <property type="project" value="UniProtKB-KW"/>
</dbReference>
<proteinExistence type="predicted"/>
<dbReference type="InterPro" id="IPR036955">
    <property type="entry name" value="AP2/ERF_dom_sf"/>
</dbReference>
<accession>A0A3G3BYH5</accession>
<dbReference type="SUPFAM" id="SSF54171">
    <property type="entry name" value="DNA-binding domain"/>
    <property type="match status" value="1"/>
</dbReference>
<dbReference type="EMBL" id="MH899585">
    <property type="protein sequence ID" value="AYP69274.1"/>
    <property type="molecule type" value="Genomic_DNA"/>
</dbReference>
<dbReference type="GO" id="GO:0003677">
    <property type="term" value="F:DNA binding"/>
    <property type="evidence" value="ECO:0007669"/>
    <property type="project" value="InterPro"/>
</dbReference>
<sequence length="170" mass="19846">MNYDTQLLIDDFKHHFKYQPDGTLIRQNNRRNDLNGQVAGTLTKKGYVQISFKGKFYYAHQIIWAIHHNEFVKQIDHIDRVKHHNWIENLRKATAQTNAYNKQGSARGGSKFKGVYWAPHAKKFVARITVNKQVKHLGYFDDEYKAAEAYNKAAAIHHKQFACTELSNEQ</sequence>
<dbReference type="Gene3D" id="3.90.75.20">
    <property type="match status" value="1"/>
</dbReference>